<organism evidence="1 2">
    <name type="scientific">Phytophthora megakarya</name>
    <dbReference type="NCBI Taxonomy" id="4795"/>
    <lineage>
        <taxon>Eukaryota</taxon>
        <taxon>Sar</taxon>
        <taxon>Stramenopiles</taxon>
        <taxon>Oomycota</taxon>
        <taxon>Peronosporomycetes</taxon>
        <taxon>Peronosporales</taxon>
        <taxon>Peronosporaceae</taxon>
        <taxon>Phytophthora</taxon>
    </lineage>
</organism>
<reference evidence="2" key="1">
    <citation type="submission" date="2017-03" db="EMBL/GenBank/DDBJ databases">
        <title>Phytopthora megakarya and P. palmivora, two closely related causual agents of cacao black pod achieved similar genome size and gene model numbers by different mechanisms.</title>
        <authorList>
            <person name="Ali S."/>
            <person name="Shao J."/>
            <person name="Larry D.J."/>
            <person name="Kronmiller B."/>
            <person name="Shen D."/>
            <person name="Strem M.D."/>
            <person name="Melnick R.L."/>
            <person name="Guiltinan M.J."/>
            <person name="Tyler B.M."/>
            <person name="Meinhardt L.W."/>
            <person name="Bailey B.A."/>
        </authorList>
    </citation>
    <scope>NUCLEOTIDE SEQUENCE [LARGE SCALE GENOMIC DNA]</scope>
    <source>
        <strain evidence="2">zdho120</strain>
    </source>
</reference>
<keyword evidence="2" id="KW-1185">Reference proteome</keyword>
<comment type="caution">
    <text evidence="1">The sequence shown here is derived from an EMBL/GenBank/DDBJ whole genome shotgun (WGS) entry which is preliminary data.</text>
</comment>
<evidence type="ECO:0000313" key="1">
    <source>
        <dbReference type="EMBL" id="OWZ03470.1"/>
    </source>
</evidence>
<evidence type="ECO:0000313" key="2">
    <source>
        <dbReference type="Proteomes" id="UP000198211"/>
    </source>
</evidence>
<dbReference type="OrthoDB" id="129591at2759"/>
<dbReference type="STRING" id="4795.A0A225VG47"/>
<evidence type="ECO:0008006" key="3">
    <source>
        <dbReference type="Google" id="ProtNLM"/>
    </source>
</evidence>
<dbReference type="InterPro" id="IPR052055">
    <property type="entry name" value="Hepadnavirus_pol/RT"/>
</dbReference>
<proteinExistence type="predicted"/>
<dbReference type="PANTHER" id="PTHR33050:SF7">
    <property type="entry name" value="RIBONUCLEASE H"/>
    <property type="match status" value="1"/>
</dbReference>
<sequence length="245" mass="27501">MLGDVSGAFRHVPMNENDVHMFASLFDDHVVIDLSCGFGWCGSPAYYSVAGKIINHQYECSQPIGSSPLDSSHFVDNVWCDDHSCVKVNTGSRCQEVNIALRRAMIAVLGPSAVNEKKITHWGTRGKALGLNFDTSKGSVSIPDDKMSRAFQIAEHLAKAGRAFKTDLNKVLGVFWHVVVCFPSARSFYQRVHDFVVRMYSFGRRQLRPEVVDDLRWFRATCANGVIERLRHLSKRRVTVRGVRG</sequence>
<gene>
    <name evidence="1" type="ORF">PHMEG_00024793</name>
</gene>
<dbReference type="AlphaFoldDB" id="A0A225VG47"/>
<dbReference type="EMBL" id="NBNE01005503">
    <property type="protein sequence ID" value="OWZ03470.1"/>
    <property type="molecule type" value="Genomic_DNA"/>
</dbReference>
<protein>
    <recommendedName>
        <fullName evidence="3">Reverse transcriptase domain-containing protein</fullName>
    </recommendedName>
</protein>
<dbReference type="PANTHER" id="PTHR33050">
    <property type="entry name" value="REVERSE TRANSCRIPTASE DOMAIN-CONTAINING PROTEIN"/>
    <property type="match status" value="1"/>
</dbReference>
<accession>A0A225VG47</accession>
<dbReference type="Proteomes" id="UP000198211">
    <property type="component" value="Unassembled WGS sequence"/>
</dbReference>
<name>A0A225VG47_9STRA</name>